<proteinExistence type="predicted"/>
<evidence type="ECO:0000313" key="2">
    <source>
        <dbReference type="Proteomes" id="UP001160483"/>
    </source>
</evidence>
<dbReference type="EMBL" id="CAKKTJ010000152">
    <property type="protein sequence ID" value="CAH0476316.1"/>
    <property type="molecule type" value="Genomic_DNA"/>
</dbReference>
<dbReference type="AlphaFoldDB" id="A0AAU9KPP6"/>
<reference evidence="1" key="1">
    <citation type="submission" date="2021-11" db="EMBL/GenBank/DDBJ databases">
        <authorList>
            <person name="Islam A."/>
            <person name="Islam S."/>
            <person name="Flora M.S."/>
            <person name="Rahman M."/>
            <person name="Ziaur R.M."/>
            <person name="Epstein J.H."/>
            <person name="Hassan M."/>
            <person name="Klassen M."/>
            <person name="Woodard K."/>
            <person name="Webb A."/>
            <person name="Webby R.J."/>
            <person name="El Zowalaty M.E."/>
        </authorList>
    </citation>
    <scope>NUCLEOTIDE SEQUENCE</scope>
    <source>
        <strain evidence="1">Pbs3</strain>
    </source>
</reference>
<protein>
    <submittedName>
        <fullName evidence="1">Uncharacterized protein</fullName>
    </submittedName>
</protein>
<comment type="caution">
    <text evidence="1">The sequence shown here is derived from an EMBL/GenBank/DDBJ whole genome shotgun (WGS) entry which is preliminary data.</text>
</comment>
<sequence length="89" mass="10283">MKSSPKVGRLEEMAKFVNTRVFELVTKKMGDDKKVVEQKDVINADRMKQCFKTITKKVIQGVLSEHLTSKIEHIKLFEAEGCVMMPKWL</sequence>
<name>A0AAU9KPP6_9STRA</name>
<accession>A0AAU9KPP6</accession>
<evidence type="ECO:0000313" key="1">
    <source>
        <dbReference type="EMBL" id="CAH0476316.1"/>
    </source>
</evidence>
<dbReference type="Proteomes" id="UP001160483">
    <property type="component" value="Unassembled WGS sequence"/>
</dbReference>
<gene>
    <name evidence="1" type="ORF">PBS003_LOCUS3101</name>
</gene>
<organism evidence="1 2">
    <name type="scientific">Peronospora belbahrii</name>
    <dbReference type="NCBI Taxonomy" id="622444"/>
    <lineage>
        <taxon>Eukaryota</taxon>
        <taxon>Sar</taxon>
        <taxon>Stramenopiles</taxon>
        <taxon>Oomycota</taxon>
        <taxon>Peronosporomycetes</taxon>
        <taxon>Peronosporales</taxon>
        <taxon>Peronosporaceae</taxon>
        <taxon>Peronospora</taxon>
    </lineage>
</organism>